<protein>
    <submittedName>
        <fullName evidence="3">Carboxylate--amine ligase</fullName>
    </submittedName>
</protein>
<dbReference type="EMBL" id="JAMQOQ010000002">
    <property type="protein sequence ID" value="MDS0294173.1"/>
    <property type="molecule type" value="Genomic_DNA"/>
</dbReference>
<proteinExistence type="predicted"/>
<accession>A0ABU2G1X2</accession>
<evidence type="ECO:0000313" key="3">
    <source>
        <dbReference type="EMBL" id="MDS0294173.1"/>
    </source>
</evidence>
<organism evidence="3 4">
    <name type="scientific">Halogeometricum luteum</name>
    <dbReference type="NCBI Taxonomy" id="2950537"/>
    <lineage>
        <taxon>Archaea</taxon>
        <taxon>Methanobacteriati</taxon>
        <taxon>Methanobacteriota</taxon>
        <taxon>Stenosarchaea group</taxon>
        <taxon>Halobacteria</taxon>
        <taxon>Halobacteriales</taxon>
        <taxon>Haloferacaceae</taxon>
        <taxon>Halogeometricum</taxon>
    </lineage>
</organism>
<dbReference type="Gene3D" id="3.40.50.20">
    <property type="match status" value="1"/>
</dbReference>
<evidence type="ECO:0000313" key="4">
    <source>
        <dbReference type="Proteomes" id="UP001254813"/>
    </source>
</evidence>
<evidence type="ECO:0000259" key="2">
    <source>
        <dbReference type="PROSITE" id="PS50975"/>
    </source>
</evidence>
<comment type="caution">
    <text evidence="3">The sequence shown here is derived from an EMBL/GenBank/DDBJ whole genome shotgun (WGS) entry which is preliminary data.</text>
</comment>
<reference evidence="3 4" key="1">
    <citation type="submission" date="2022-06" db="EMBL/GenBank/DDBJ databases">
        <title>Halogeometricum sp. a new haloarchaeum isolate from saline soil.</title>
        <authorList>
            <person name="Strakova D."/>
            <person name="Galisteo C."/>
            <person name="Sanchez-Porro C."/>
            <person name="Ventosa A."/>
        </authorList>
    </citation>
    <scope>NUCLEOTIDE SEQUENCE [LARGE SCALE GENOMIC DNA]</scope>
    <source>
        <strain evidence="4">S3BR25-2</strain>
    </source>
</reference>
<keyword evidence="3" id="KW-0436">Ligase</keyword>
<dbReference type="GO" id="GO:0016874">
    <property type="term" value="F:ligase activity"/>
    <property type="evidence" value="ECO:0007669"/>
    <property type="project" value="UniProtKB-KW"/>
</dbReference>
<name>A0ABU2G1X2_9EURY</name>
<feature type="domain" description="ATP-grasp" evidence="2">
    <location>
        <begin position="125"/>
        <end position="316"/>
    </location>
</feature>
<dbReference type="SUPFAM" id="SSF56059">
    <property type="entry name" value="Glutathione synthetase ATP-binding domain-like"/>
    <property type="match status" value="1"/>
</dbReference>
<keyword evidence="1" id="KW-0547">Nucleotide-binding</keyword>
<sequence length="418" mass="46866">MRDTSHRNRALVPTGHEASSYTCLRSLHRRGVGTVIASEKAGVPAAASRFCDESVSLPSPREGLLDYRDALLELAARDDVVTAIPVRPEDCYVFSRFADAFSERLSLVVPTMEQLRTVHDRLLLAEAAEAAGVPVPETRPLADVDDWDEDLLIKSRYNVLADAYLDDLGPDDMDVVKSVQHVVHGRPPDPEAVRETMHHDPIVQEYVRSDDEFMFTALYDRGEPLATFQHRQIRGDSYTGGGGVYRRSVYDEELERVGRTLLDHLEWHGLACIEYMRDADTGEYVLTEINPRMWQSLPSTVQAGADFPYYYWLAATGRPDLIENSYRLGVGTHMLRGEVGYLASVLTESSPYVERPSALGTAADIVRSVLREPRFDYFALDDPGPFLAGMRNVFAGETKSLRQKYGRGFDARSAVPYR</sequence>
<dbReference type="RefSeq" id="WP_310928018.1">
    <property type="nucleotide sequence ID" value="NZ_JAMQOQ010000002.1"/>
</dbReference>
<dbReference type="PROSITE" id="PS50975">
    <property type="entry name" value="ATP_GRASP"/>
    <property type="match status" value="1"/>
</dbReference>
<keyword evidence="4" id="KW-1185">Reference proteome</keyword>
<dbReference type="Gene3D" id="3.30.470.20">
    <property type="entry name" value="ATP-grasp fold, B domain"/>
    <property type="match status" value="1"/>
</dbReference>
<dbReference type="InterPro" id="IPR011761">
    <property type="entry name" value="ATP-grasp"/>
</dbReference>
<keyword evidence="1" id="KW-0067">ATP-binding</keyword>
<dbReference type="Proteomes" id="UP001254813">
    <property type="component" value="Unassembled WGS sequence"/>
</dbReference>
<gene>
    <name evidence="3" type="ORF">NDI79_08315</name>
</gene>
<evidence type="ECO:0000256" key="1">
    <source>
        <dbReference type="PROSITE-ProRule" id="PRU00409"/>
    </source>
</evidence>